<reference evidence="2" key="1">
    <citation type="submission" date="2022-11" db="UniProtKB">
        <authorList>
            <consortium name="WormBaseParasite"/>
        </authorList>
    </citation>
    <scope>IDENTIFICATION</scope>
</reference>
<dbReference type="WBParaSite" id="PSAMB.scaffold13766size2134.g35661.t1">
    <property type="protein sequence ID" value="PSAMB.scaffold13766size2134.g35661.t1"/>
    <property type="gene ID" value="PSAMB.scaffold13766size2134.g35661"/>
</dbReference>
<proteinExistence type="predicted"/>
<name>A0A914UYV5_9BILA</name>
<keyword evidence="1" id="KW-1185">Reference proteome</keyword>
<protein>
    <submittedName>
        <fullName evidence="2">Uncharacterized protein</fullName>
    </submittedName>
</protein>
<sequence>MPIPSPTAALIKGVATSTAVGTDAFLESTTIADLAADALLMREGACCSVDDIVCNGIHLCNSILHLC</sequence>
<dbReference type="AlphaFoldDB" id="A0A914UYV5"/>
<organism evidence="1 2">
    <name type="scientific">Plectus sambesii</name>
    <dbReference type="NCBI Taxonomy" id="2011161"/>
    <lineage>
        <taxon>Eukaryota</taxon>
        <taxon>Metazoa</taxon>
        <taxon>Ecdysozoa</taxon>
        <taxon>Nematoda</taxon>
        <taxon>Chromadorea</taxon>
        <taxon>Plectida</taxon>
        <taxon>Plectina</taxon>
        <taxon>Plectoidea</taxon>
        <taxon>Plectidae</taxon>
        <taxon>Plectus</taxon>
    </lineage>
</organism>
<accession>A0A914UYV5</accession>
<evidence type="ECO:0000313" key="1">
    <source>
        <dbReference type="Proteomes" id="UP000887566"/>
    </source>
</evidence>
<evidence type="ECO:0000313" key="2">
    <source>
        <dbReference type="WBParaSite" id="PSAMB.scaffold13766size2134.g35661.t1"/>
    </source>
</evidence>
<dbReference type="Proteomes" id="UP000887566">
    <property type="component" value="Unplaced"/>
</dbReference>